<protein>
    <recommendedName>
        <fullName evidence="1">cyclic-guanylate-specific phosphodiesterase</fullName>
        <ecNumber evidence="1">3.1.4.52</ecNumber>
    </recommendedName>
</protein>
<feature type="domain" description="EAL" evidence="3">
    <location>
        <begin position="559"/>
        <end position="813"/>
    </location>
</feature>
<organism evidence="5 6">
    <name type="scientific">Neptuniibacter caesariensis</name>
    <dbReference type="NCBI Taxonomy" id="207954"/>
    <lineage>
        <taxon>Bacteria</taxon>
        <taxon>Pseudomonadati</taxon>
        <taxon>Pseudomonadota</taxon>
        <taxon>Gammaproteobacteria</taxon>
        <taxon>Oceanospirillales</taxon>
        <taxon>Oceanospirillaceae</taxon>
        <taxon>Neptuniibacter</taxon>
    </lineage>
</organism>
<dbReference type="InterPro" id="IPR029787">
    <property type="entry name" value="Nucleotide_cyclase"/>
</dbReference>
<dbReference type="CDD" id="cd01948">
    <property type="entry name" value="EAL"/>
    <property type="match status" value="1"/>
</dbReference>
<dbReference type="InterPro" id="IPR052155">
    <property type="entry name" value="Biofilm_reg_signaling"/>
</dbReference>
<dbReference type="FunFam" id="3.20.20.450:FF:000001">
    <property type="entry name" value="Cyclic di-GMP phosphodiesterase yahA"/>
    <property type="match status" value="1"/>
</dbReference>
<evidence type="ECO:0000313" key="6">
    <source>
        <dbReference type="Proteomes" id="UP000002171"/>
    </source>
</evidence>
<dbReference type="PROSITE" id="PS50887">
    <property type="entry name" value="GGDEF"/>
    <property type="match status" value="1"/>
</dbReference>
<dbReference type="InterPro" id="IPR001633">
    <property type="entry name" value="EAL_dom"/>
</dbReference>
<dbReference type="Pfam" id="PF00563">
    <property type="entry name" value="EAL"/>
    <property type="match status" value="1"/>
</dbReference>
<gene>
    <name evidence="5" type="ORF">MED92_01354</name>
</gene>
<sequence length="825" mass="92211">MIKRRLHQILLLGSILLIVALGFSSSATQRINLIIYDSLINLNTPTLASDVVIVAIDERSIASLGRWPWTRSHHAQLIDRLTEYKAKVIGFDVLFTEEESVLSDTEFADALARHGRVILPVAPEKNDQNASLIELLPLPQLAMHSSAIGHVDTELDIDGISRKVYLFAGLGDARWPALGYALYKEFNDNQIQERQPEQTQTLATQGTGWIRSTPFLIPYFGEAGTFPRLSYIDVLDGEIDAESITDKVVLIGATATGVGDALSTPVSSNHQRMPGVEINANITAALIQDENLTQVSSLAQAILTLVLLSTLIPIARYLPRRYYPLCLPFAILLNIGLCITLFEELRLWFPPTEALLLQFLGFALLSWRRYNASQSQIQRLNKEVYQRLNFDPLTHLPNRVMLKEQLKQATENASQNQRIGLMIIQISGIKEVNNLLGISAGDKALTMAANQIQTAVDFQFPVARLEGLEFAVLLEDQTDDETINHIGRRLLQLLQLPCELDGEHFFFQPSIGVAIFPEDASDDESFLSNAHTAMHQAKSSHKRGLCFFAPQFKEQIIDESSLINDLHQALAQHQLEVYYQPQVMSNTGQVIGLEALLRWHHPKRGMVSPAEFIPVAEKTGLIESIGEWVLDTACFQIAQWNRDHNQNIRIAVNLSSLQVANPDLVATIESTLERARLAPELLELELTESILIEDFEATIKILQQLKDLGVKIAVDDFGTGYSSLSYLKQFPIDRIKIDQSFVRDIDQSSKSAEITQAIIAMAHSLNMQVIAEGVETDHQRGFLMSQTCEELQGFFFSKPLPSAKIEQLIQKSQFITPNNSSQSHD</sequence>
<dbReference type="OrthoDB" id="9813903at2"/>
<dbReference type="PANTHER" id="PTHR44757:SF2">
    <property type="entry name" value="BIOFILM ARCHITECTURE MAINTENANCE PROTEIN MBAA"/>
    <property type="match status" value="1"/>
</dbReference>
<dbReference type="Pfam" id="PF05226">
    <property type="entry name" value="CHASE2"/>
    <property type="match status" value="1"/>
</dbReference>
<dbReference type="InterPro" id="IPR035919">
    <property type="entry name" value="EAL_sf"/>
</dbReference>
<dbReference type="Pfam" id="PF00990">
    <property type="entry name" value="GGDEF"/>
    <property type="match status" value="1"/>
</dbReference>
<dbReference type="EMBL" id="AAOW01000011">
    <property type="protein sequence ID" value="EAR61014.1"/>
    <property type="molecule type" value="Genomic_DNA"/>
</dbReference>
<evidence type="ECO:0000256" key="2">
    <source>
        <dbReference type="ARBA" id="ARBA00022636"/>
    </source>
</evidence>
<dbReference type="InterPro" id="IPR000160">
    <property type="entry name" value="GGDEF_dom"/>
</dbReference>
<dbReference type="SMART" id="SM00052">
    <property type="entry name" value="EAL"/>
    <property type="match status" value="1"/>
</dbReference>
<evidence type="ECO:0000256" key="1">
    <source>
        <dbReference type="ARBA" id="ARBA00012282"/>
    </source>
</evidence>
<dbReference type="InterPro" id="IPR007890">
    <property type="entry name" value="CHASE2"/>
</dbReference>
<feature type="domain" description="GGDEF" evidence="4">
    <location>
        <begin position="417"/>
        <end position="550"/>
    </location>
</feature>
<dbReference type="InterPro" id="IPR043128">
    <property type="entry name" value="Rev_trsase/Diguanyl_cyclase"/>
</dbReference>
<dbReference type="RefSeq" id="WP_007022290.1">
    <property type="nucleotide sequence ID" value="NZ_CH724127.1"/>
</dbReference>
<dbReference type="SUPFAM" id="SSF141868">
    <property type="entry name" value="EAL domain-like"/>
    <property type="match status" value="1"/>
</dbReference>
<evidence type="ECO:0000259" key="4">
    <source>
        <dbReference type="PROSITE" id="PS50887"/>
    </source>
</evidence>
<dbReference type="Proteomes" id="UP000002171">
    <property type="component" value="Unassembled WGS sequence"/>
</dbReference>
<accession>A0A7U8C693</accession>
<dbReference type="PANTHER" id="PTHR44757">
    <property type="entry name" value="DIGUANYLATE CYCLASE DGCP"/>
    <property type="match status" value="1"/>
</dbReference>
<dbReference type="NCBIfam" id="TIGR00254">
    <property type="entry name" value="GGDEF"/>
    <property type="match status" value="1"/>
</dbReference>
<keyword evidence="2" id="KW-0973">c-di-GMP</keyword>
<dbReference type="SMART" id="SM00267">
    <property type="entry name" value="GGDEF"/>
    <property type="match status" value="1"/>
</dbReference>
<dbReference type="PROSITE" id="PS50883">
    <property type="entry name" value="EAL"/>
    <property type="match status" value="1"/>
</dbReference>
<dbReference type="Gene3D" id="3.30.70.270">
    <property type="match status" value="1"/>
</dbReference>
<dbReference type="SUPFAM" id="SSF55073">
    <property type="entry name" value="Nucleotide cyclase"/>
    <property type="match status" value="1"/>
</dbReference>
<comment type="caution">
    <text evidence="5">The sequence shown here is derived from an EMBL/GenBank/DDBJ whole genome shotgun (WGS) entry which is preliminary data.</text>
</comment>
<keyword evidence="6" id="KW-1185">Reference proteome</keyword>
<evidence type="ECO:0000313" key="5">
    <source>
        <dbReference type="EMBL" id="EAR61014.1"/>
    </source>
</evidence>
<dbReference type="EC" id="3.1.4.52" evidence="1"/>
<dbReference type="Gene3D" id="3.20.20.450">
    <property type="entry name" value="EAL domain"/>
    <property type="match status" value="1"/>
</dbReference>
<evidence type="ECO:0000259" key="3">
    <source>
        <dbReference type="PROSITE" id="PS50883"/>
    </source>
</evidence>
<reference evidence="5 6" key="1">
    <citation type="submission" date="2006-02" db="EMBL/GenBank/DDBJ databases">
        <authorList>
            <person name="Pinhassi J."/>
            <person name="Pedros-Alio C."/>
            <person name="Ferriera S."/>
            <person name="Johnson J."/>
            <person name="Kravitz S."/>
            <person name="Halpern A."/>
            <person name="Remington K."/>
            <person name="Beeson K."/>
            <person name="Tran B."/>
            <person name="Rogers Y.-H."/>
            <person name="Friedman R."/>
            <person name="Venter J.C."/>
        </authorList>
    </citation>
    <scope>NUCLEOTIDE SEQUENCE [LARGE SCALE GENOMIC DNA]</scope>
    <source>
        <strain evidence="5 6">MED92</strain>
    </source>
</reference>
<dbReference type="SMART" id="SM01080">
    <property type="entry name" value="CHASE2"/>
    <property type="match status" value="1"/>
</dbReference>
<dbReference type="GO" id="GO:0071111">
    <property type="term" value="F:cyclic-guanylate-specific phosphodiesterase activity"/>
    <property type="evidence" value="ECO:0007669"/>
    <property type="project" value="UniProtKB-EC"/>
</dbReference>
<name>A0A7U8C693_NEPCE</name>
<proteinExistence type="predicted"/>
<dbReference type="AlphaFoldDB" id="A0A7U8C693"/>
<dbReference type="CDD" id="cd01949">
    <property type="entry name" value="GGDEF"/>
    <property type="match status" value="1"/>
</dbReference>